<dbReference type="PANTHER" id="PTHR46173">
    <property type="entry name" value="CCA TRNA NUCLEOTIDYLTRANSFERASE 1, MITOCHONDRIAL"/>
    <property type="match status" value="1"/>
</dbReference>
<dbReference type="Gene3D" id="3.30.460.10">
    <property type="entry name" value="Beta Polymerase, domain 2"/>
    <property type="match status" value="1"/>
</dbReference>
<keyword evidence="6" id="KW-0547">Nucleotide-binding</keyword>
<dbReference type="Gene3D" id="1.10.3090.10">
    <property type="entry name" value="cca-adding enzyme, domain 2"/>
    <property type="match status" value="1"/>
</dbReference>
<keyword evidence="2 9" id="KW-0808">Transferase</keyword>
<dbReference type="InterPro" id="IPR003607">
    <property type="entry name" value="HD/PDEase_dom"/>
</dbReference>
<dbReference type="Proteomes" id="UP000264002">
    <property type="component" value="Unassembled WGS sequence"/>
</dbReference>
<keyword evidence="3" id="KW-0819">tRNA processing</keyword>
<dbReference type="SMART" id="SM00471">
    <property type="entry name" value="HDc"/>
    <property type="match status" value="1"/>
</dbReference>
<dbReference type="Pfam" id="PF13735">
    <property type="entry name" value="tRNA_NucTran2_2"/>
    <property type="match status" value="1"/>
</dbReference>
<dbReference type="InterPro" id="IPR032810">
    <property type="entry name" value="CCA-adding_enz_C"/>
</dbReference>
<dbReference type="PANTHER" id="PTHR46173:SF1">
    <property type="entry name" value="CCA TRNA NUCLEOTIDYLTRANSFERASE 1, MITOCHONDRIAL"/>
    <property type="match status" value="1"/>
</dbReference>
<dbReference type="InterPro" id="IPR002646">
    <property type="entry name" value="PolA_pol_head_dom"/>
</dbReference>
<dbReference type="InterPro" id="IPR043519">
    <property type="entry name" value="NT_sf"/>
</dbReference>
<organism evidence="11 12">
    <name type="scientific">Sphaerochaeta halotolerans</name>
    <dbReference type="NCBI Taxonomy" id="2293840"/>
    <lineage>
        <taxon>Bacteria</taxon>
        <taxon>Pseudomonadati</taxon>
        <taxon>Spirochaetota</taxon>
        <taxon>Spirochaetia</taxon>
        <taxon>Spirochaetales</taxon>
        <taxon>Sphaerochaetaceae</taxon>
        <taxon>Sphaerochaeta</taxon>
    </lineage>
</organism>
<dbReference type="AlphaFoldDB" id="A0A372MFI0"/>
<evidence type="ECO:0000313" key="12">
    <source>
        <dbReference type="Proteomes" id="UP000264002"/>
    </source>
</evidence>
<keyword evidence="8 9" id="KW-0694">RNA-binding</keyword>
<comment type="cofactor">
    <cofactor evidence="1">
        <name>Mg(2+)</name>
        <dbReference type="ChEBI" id="CHEBI:18420"/>
    </cofactor>
</comment>
<evidence type="ECO:0000256" key="4">
    <source>
        <dbReference type="ARBA" id="ARBA00022695"/>
    </source>
</evidence>
<dbReference type="Pfam" id="PF01743">
    <property type="entry name" value="PolyA_pol"/>
    <property type="match status" value="1"/>
</dbReference>
<dbReference type="InterPro" id="IPR032828">
    <property type="entry name" value="PolyA_RNA-bd"/>
</dbReference>
<accession>A0A372MFI0</accession>
<dbReference type="InterPro" id="IPR006675">
    <property type="entry name" value="HDIG_dom"/>
</dbReference>
<gene>
    <name evidence="11" type="ORF">DYP60_12200</name>
</gene>
<sequence>MQQFPIPSVIRRFSKQFIEAGFSLYIVGGAVRDYLLGIQNEDYDFTTDAKPEEVMHLFKAVIPTGIDHGTVTVRFEKHSFEVTTFRSEGSYQDGRHPSSVTFISNLAEDLKRRDFTINAFAVDLHDSRIIDLNGGKEDLKHRTIRAIGDARKRFEEDGLRILRACRFAGKLNFRIDEDTLKAMHDCRANLRNVSSERIRDELFTLVLSDHPKVGLTYMRECGILEIILPELAAGDQIDQKGMHHEDVLSHAISTCQASVALTDRLEVRLAALLHDIGKSEVMEEGPERNTFYNHDLVGEKLTIELMKRLKASNEQIRLVSLLVRHHMFSYQSNWSDSAVRRFLTRVGKEHVGMLFSLRIADQIAIHGKADISLLEELEQRIKCILDAQDALSIKDLAVNGNDLMQVGIPKGRQLGKTLEYLLDTVLDDPKQNTKEQLLKIAKHYQSLSNLTS</sequence>
<comment type="caution">
    <text evidence="11">The sequence shown here is derived from an EMBL/GenBank/DDBJ whole genome shotgun (WGS) entry which is preliminary data.</text>
</comment>
<proteinExistence type="inferred from homology"/>
<keyword evidence="5" id="KW-0479">Metal-binding</keyword>
<evidence type="ECO:0000259" key="10">
    <source>
        <dbReference type="PROSITE" id="PS51831"/>
    </source>
</evidence>
<evidence type="ECO:0000256" key="5">
    <source>
        <dbReference type="ARBA" id="ARBA00022723"/>
    </source>
</evidence>
<keyword evidence="7" id="KW-0460">Magnesium</keyword>
<keyword evidence="4" id="KW-0548">Nucleotidyltransferase</keyword>
<dbReference type="SUPFAM" id="SSF81301">
    <property type="entry name" value="Nucleotidyltransferase"/>
    <property type="match status" value="1"/>
</dbReference>
<dbReference type="NCBIfam" id="TIGR00277">
    <property type="entry name" value="HDIG"/>
    <property type="match status" value="1"/>
</dbReference>
<dbReference type="SUPFAM" id="SSF81891">
    <property type="entry name" value="Poly A polymerase C-terminal region-like"/>
    <property type="match status" value="1"/>
</dbReference>
<evidence type="ECO:0000256" key="2">
    <source>
        <dbReference type="ARBA" id="ARBA00022679"/>
    </source>
</evidence>
<dbReference type="GO" id="GO:0008033">
    <property type="term" value="P:tRNA processing"/>
    <property type="evidence" value="ECO:0007669"/>
    <property type="project" value="UniProtKB-KW"/>
</dbReference>
<name>A0A372MFI0_9SPIR</name>
<dbReference type="PROSITE" id="PS51831">
    <property type="entry name" value="HD"/>
    <property type="match status" value="1"/>
</dbReference>
<dbReference type="InterPro" id="IPR006674">
    <property type="entry name" value="HD_domain"/>
</dbReference>
<evidence type="ECO:0000256" key="9">
    <source>
        <dbReference type="RuleBase" id="RU003953"/>
    </source>
</evidence>
<keyword evidence="12" id="KW-1185">Reference proteome</keyword>
<dbReference type="EMBL" id="QUWK01000015">
    <property type="protein sequence ID" value="RFU93950.1"/>
    <property type="molecule type" value="Genomic_DNA"/>
</dbReference>
<feature type="domain" description="HD" evidence="10">
    <location>
        <begin position="247"/>
        <end position="391"/>
    </location>
</feature>
<evidence type="ECO:0000256" key="8">
    <source>
        <dbReference type="ARBA" id="ARBA00022884"/>
    </source>
</evidence>
<evidence type="ECO:0000256" key="6">
    <source>
        <dbReference type="ARBA" id="ARBA00022741"/>
    </source>
</evidence>
<dbReference type="Pfam" id="PF12627">
    <property type="entry name" value="PolyA_pol_RNAbd"/>
    <property type="match status" value="1"/>
</dbReference>
<comment type="similarity">
    <text evidence="9">Belongs to the tRNA nucleotidyltransferase/poly(A) polymerase family.</text>
</comment>
<evidence type="ECO:0000256" key="1">
    <source>
        <dbReference type="ARBA" id="ARBA00001946"/>
    </source>
</evidence>
<dbReference type="CDD" id="cd00077">
    <property type="entry name" value="HDc"/>
    <property type="match status" value="1"/>
</dbReference>
<dbReference type="CDD" id="cd05398">
    <property type="entry name" value="NT_ClassII-CCAase"/>
    <property type="match status" value="1"/>
</dbReference>
<evidence type="ECO:0000256" key="3">
    <source>
        <dbReference type="ARBA" id="ARBA00022694"/>
    </source>
</evidence>
<dbReference type="InterPro" id="IPR050264">
    <property type="entry name" value="Bact_CCA-adding_enz_type3_sf"/>
</dbReference>
<dbReference type="GO" id="GO:0000049">
    <property type="term" value="F:tRNA binding"/>
    <property type="evidence" value="ECO:0007669"/>
    <property type="project" value="TreeGrafter"/>
</dbReference>
<dbReference type="GO" id="GO:0000166">
    <property type="term" value="F:nucleotide binding"/>
    <property type="evidence" value="ECO:0007669"/>
    <property type="project" value="UniProtKB-KW"/>
</dbReference>
<reference evidence="12" key="1">
    <citation type="submission" date="2018-08" db="EMBL/GenBank/DDBJ databases">
        <authorList>
            <person name="Grouzdev D.S."/>
            <person name="Krutkina M.S."/>
        </authorList>
    </citation>
    <scope>NUCLEOTIDE SEQUENCE [LARGE SCALE GENOMIC DNA]</scope>
    <source>
        <strain evidence="12">4-11</strain>
    </source>
</reference>
<reference evidence="11 12" key="2">
    <citation type="submission" date="2018-09" db="EMBL/GenBank/DDBJ databases">
        <title>Genome of Sphaerochaeta halotolerans strain 4-11.</title>
        <authorList>
            <person name="Nazina T.N."/>
            <person name="Sokolova D.S."/>
        </authorList>
    </citation>
    <scope>NUCLEOTIDE SEQUENCE [LARGE SCALE GENOMIC DNA]</scope>
    <source>
        <strain evidence="11 12">4-11</strain>
    </source>
</reference>
<dbReference type="GO" id="GO:0046872">
    <property type="term" value="F:metal ion binding"/>
    <property type="evidence" value="ECO:0007669"/>
    <property type="project" value="UniProtKB-KW"/>
</dbReference>
<protein>
    <submittedName>
        <fullName evidence="11">CCA tRNA nucleotidyltransferase</fullName>
    </submittedName>
</protein>
<dbReference type="Gene3D" id="1.10.246.80">
    <property type="match status" value="1"/>
</dbReference>
<dbReference type="GO" id="GO:0016779">
    <property type="term" value="F:nucleotidyltransferase activity"/>
    <property type="evidence" value="ECO:0007669"/>
    <property type="project" value="UniProtKB-KW"/>
</dbReference>
<evidence type="ECO:0000256" key="7">
    <source>
        <dbReference type="ARBA" id="ARBA00022842"/>
    </source>
</evidence>
<evidence type="ECO:0000313" key="11">
    <source>
        <dbReference type="EMBL" id="RFU93950.1"/>
    </source>
</evidence>